<organism evidence="1 2">
    <name type="scientific">Paenibacillus woosongensis</name>
    <dbReference type="NCBI Taxonomy" id="307580"/>
    <lineage>
        <taxon>Bacteria</taxon>
        <taxon>Bacillati</taxon>
        <taxon>Bacillota</taxon>
        <taxon>Bacilli</taxon>
        <taxon>Bacillales</taxon>
        <taxon>Paenibacillaceae</taxon>
        <taxon>Paenibacillus</taxon>
    </lineage>
</organism>
<evidence type="ECO:0000313" key="1">
    <source>
        <dbReference type="EMBL" id="GIP60449.1"/>
    </source>
</evidence>
<reference evidence="1 2" key="1">
    <citation type="submission" date="2021-03" db="EMBL/GenBank/DDBJ databases">
        <title>Antimicrobial resistance genes in bacteria isolated from Japanese honey, and their potential for conferring macrolide and lincosamide resistance in the American foulbrood pathogen Paenibacillus larvae.</title>
        <authorList>
            <person name="Okamoto M."/>
            <person name="Kumagai M."/>
            <person name="Kanamori H."/>
            <person name="Takamatsu D."/>
        </authorList>
    </citation>
    <scope>NUCLEOTIDE SEQUENCE [LARGE SCALE GENOMIC DNA]</scope>
    <source>
        <strain evidence="1 2">J15TS10</strain>
    </source>
</reference>
<sequence>MQSQLALWMLLSIQTVLLCTLALQFRKHKNGGGLPPGMRIPNVPVEAANDTQYLRSIAKENNITFILLASGGCKFCVAVLKELSKQYNDQMIPIRILYYGKKDETIDIPSEIPVYQIRKEMTSLLKVNKFPFGLILDQKSVILRRDIVSVQQLESWLKAQRENFPEFTGE</sequence>
<name>A0ABQ4MX01_9BACL</name>
<keyword evidence="2" id="KW-1185">Reference proteome</keyword>
<dbReference type="RefSeq" id="WP_213594031.1">
    <property type="nucleotide sequence ID" value="NZ_BOSM01000009.1"/>
</dbReference>
<comment type="caution">
    <text evidence="1">The sequence shown here is derived from an EMBL/GenBank/DDBJ whole genome shotgun (WGS) entry which is preliminary data.</text>
</comment>
<protein>
    <recommendedName>
        <fullName evidence="3">Thioredoxin domain-containing protein</fullName>
    </recommendedName>
</protein>
<dbReference type="EMBL" id="BOSM01000009">
    <property type="protein sequence ID" value="GIP60449.1"/>
    <property type="molecule type" value="Genomic_DNA"/>
</dbReference>
<gene>
    <name evidence="1" type="ORF">J15TS10_42630</name>
</gene>
<evidence type="ECO:0000313" key="2">
    <source>
        <dbReference type="Proteomes" id="UP000681290"/>
    </source>
</evidence>
<accession>A0ABQ4MX01</accession>
<dbReference type="Proteomes" id="UP000681290">
    <property type="component" value="Unassembled WGS sequence"/>
</dbReference>
<evidence type="ECO:0008006" key="3">
    <source>
        <dbReference type="Google" id="ProtNLM"/>
    </source>
</evidence>
<proteinExistence type="predicted"/>